<gene>
    <name evidence="2" type="ORF">AVEN_126297_1</name>
</gene>
<evidence type="ECO:0000313" key="3">
    <source>
        <dbReference type="Proteomes" id="UP000499080"/>
    </source>
</evidence>
<reference evidence="2 3" key="1">
    <citation type="journal article" date="2019" name="Sci. Rep.">
        <title>Orb-weaving spider Araneus ventricosus genome elucidates the spidroin gene catalogue.</title>
        <authorList>
            <person name="Kono N."/>
            <person name="Nakamura H."/>
            <person name="Ohtoshi R."/>
            <person name="Moran D.A.P."/>
            <person name="Shinohara A."/>
            <person name="Yoshida Y."/>
            <person name="Fujiwara M."/>
            <person name="Mori M."/>
            <person name="Tomita M."/>
            <person name="Arakawa K."/>
        </authorList>
    </citation>
    <scope>NUCLEOTIDE SEQUENCE [LARGE SCALE GENOMIC DNA]</scope>
</reference>
<name>A0A4Y2I2K7_ARAVE</name>
<organism evidence="2 3">
    <name type="scientific">Araneus ventricosus</name>
    <name type="common">Orbweaver spider</name>
    <name type="synonym">Epeira ventricosa</name>
    <dbReference type="NCBI Taxonomy" id="182803"/>
    <lineage>
        <taxon>Eukaryota</taxon>
        <taxon>Metazoa</taxon>
        <taxon>Ecdysozoa</taxon>
        <taxon>Arthropoda</taxon>
        <taxon>Chelicerata</taxon>
        <taxon>Arachnida</taxon>
        <taxon>Araneae</taxon>
        <taxon>Araneomorphae</taxon>
        <taxon>Entelegynae</taxon>
        <taxon>Araneoidea</taxon>
        <taxon>Araneidae</taxon>
        <taxon>Araneus</taxon>
    </lineage>
</organism>
<dbReference type="Proteomes" id="UP000499080">
    <property type="component" value="Unassembled WGS sequence"/>
</dbReference>
<dbReference type="AlphaFoldDB" id="A0A4Y2I2K7"/>
<proteinExistence type="predicted"/>
<evidence type="ECO:0000313" key="2">
    <source>
        <dbReference type="EMBL" id="GBM71722.1"/>
    </source>
</evidence>
<feature type="region of interest" description="Disordered" evidence="1">
    <location>
        <begin position="1"/>
        <end position="20"/>
    </location>
</feature>
<accession>A0A4Y2I2K7</accession>
<sequence>MCLSGADSNSDKEAADMGCGHQQMKLSAQQTLGKIDESARRKKVKAKMPILRQLQMKLLRDLFSQLKKNTEKLPPEKLDPSKRKS</sequence>
<evidence type="ECO:0000256" key="1">
    <source>
        <dbReference type="SAM" id="MobiDB-lite"/>
    </source>
</evidence>
<feature type="compositionally biased region" description="Basic and acidic residues" evidence="1">
    <location>
        <begin position="68"/>
        <end position="85"/>
    </location>
</feature>
<protein>
    <submittedName>
        <fullName evidence="2">Uncharacterized protein</fullName>
    </submittedName>
</protein>
<keyword evidence="3" id="KW-1185">Reference proteome</keyword>
<comment type="caution">
    <text evidence="2">The sequence shown here is derived from an EMBL/GenBank/DDBJ whole genome shotgun (WGS) entry which is preliminary data.</text>
</comment>
<dbReference type="EMBL" id="BGPR01002330">
    <property type="protein sequence ID" value="GBM71722.1"/>
    <property type="molecule type" value="Genomic_DNA"/>
</dbReference>
<feature type="region of interest" description="Disordered" evidence="1">
    <location>
        <begin position="66"/>
        <end position="85"/>
    </location>
</feature>